<sequence length="180" mass="21044">MKKNYLLCSSTIISVVVISLFVNLKNQKIKYIDIQQYEVTAIPNIFDKYVTCQVVELENNELGTYIKVMLKVNITQEDEYRIGGDLIKKDDSGKKWSFFQEGYMNPPNIPMARIHVDPLVELEQGMHDINIYFWTDRLISGKVNGPYDVQLFIEGKETGIHEEIDFKTKAYKYTEFKRVQ</sequence>
<organism evidence="2 3">
    <name type="scientific">Cellulosilyticum lentocellum (strain ATCC 49066 / DSM 5427 / NCIMB 11756 / RHM5)</name>
    <name type="common">Clostridium lentocellum</name>
    <dbReference type="NCBI Taxonomy" id="642492"/>
    <lineage>
        <taxon>Bacteria</taxon>
        <taxon>Bacillati</taxon>
        <taxon>Bacillota</taxon>
        <taxon>Clostridia</taxon>
        <taxon>Lachnospirales</taxon>
        <taxon>Cellulosilyticaceae</taxon>
        <taxon>Cellulosilyticum</taxon>
    </lineage>
</organism>
<name>F2JH20_CELLD</name>
<dbReference type="RefSeq" id="WP_013658636.1">
    <property type="nucleotide sequence ID" value="NC_015275.1"/>
</dbReference>
<dbReference type="AlphaFoldDB" id="F2JH20"/>
<keyword evidence="1" id="KW-1133">Transmembrane helix</keyword>
<reference evidence="2 3" key="1">
    <citation type="journal article" date="2011" name="J. Bacteriol.">
        <title>Complete genome sequence of the cellulose-degrading bacterium Cellulosilyticum lentocellum.</title>
        <authorList>
            <consortium name="US DOE Joint Genome Institute"/>
            <person name="Miller D.A."/>
            <person name="Suen G."/>
            <person name="Bruce D."/>
            <person name="Copeland A."/>
            <person name="Cheng J.F."/>
            <person name="Detter C."/>
            <person name="Goodwin L.A."/>
            <person name="Han C.S."/>
            <person name="Hauser L.J."/>
            <person name="Land M.L."/>
            <person name="Lapidus A."/>
            <person name="Lucas S."/>
            <person name="Meincke L."/>
            <person name="Pitluck S."/>
            <person name="Tapia R."/>
            <person name="Teshima H."/>
            <person name="Woyke T."/>
            <person name="Fox B.G."/>
            <person name="Angert E.R."/>
            <person name="Currie C.R."/>
        </authorList>
    </citation>
    <scope>NUCLEOTIDE SEQUENCE [LARGE SCALE GENOMIC DNA]</scope>
    <source>
        <strain evidence="3">ATCC 49066 / DSM 5427 / NCIMB 11756 / RHM5</strain>
    </source>
</reference>
<keyword evidence="1" id="KW-0472">Membrane</keyword>
<evidence type="ECO:0000313" key="2">
    <source>
        <dbReference type="EMBL" id="ADZ85360.1"/>
    </source>
</evidence>
<keyword evidence="1" id="KW-0812">Transmembrane</keyword>
<evidence type="ECO:0000313" key="3">
    <source>
        <dbReference type="Proteomes" id="UP000008467"/>
    </source>
</evidence>
<dbReference type="EMBL" id="CP002582">
    <property type="protein sequence ID" value="ADZ85360.1"/>
    <property type="molecule type" value="Genomic_DNA"/>
</dbReference>
<dbReference type="HOGENOM" id="CLU_1493645_0_0_9"/>
<dbReference type="KEGG" id="cle:Clole_3677"/>
<protein>
    <submittedName>
        <fullName evidence="2">Uncharacterized protein</fullName>
    </submittedName>
</protein>
<proteinExistence type="predicted"/>
<gene>
    <name evidence="2" type="ordered locus">Clole_3677</name>
</gene>
<dbReference type="Proteomes" id="UP000008467">
    <property type="component" value="Chromosome"/>
</dbReference>
<keyword evidence="3" id="KW-1185">Reference proteome</keyword>
<dbReference type="STRING" id="642492.Clole_3677"/>
<evidence type="ECO:0000256" key="1">
    <source>
        <dbReference type="SAM" id="Phobius"/>
    </source>
</evidence>
<accession>F2JH20</accession>
<feature type="transmembrane region" description="Helical" evidence="1">
    <location>
        <begin position="6"/>
        <end position="24"/>
    </location>
</feature>